<feature type="compositionally biased region" description="Acidic residues" evidence="2">
    <location>
        <begin position="222"/>
        <end position="233"/>
    </location>
</feature>
<evidence type="ECO:0000256" key="2">
    <source>
        <dbReference type="SAM" id="MobiDB-lite"/>
    </source>
</evidence>
<feature type="compositionally biased region" description="Low complexity" evidence="2">
    <location>
        <begin position="401"/>
        <end position="412"/>
    </location>
</feature>
<feature type="region of interest" description="Disordered" evidence="2">
    <location>
        <begin position="868"/>
        <end position="914"/>
    </location>
</feature>
<feature type="region of interest" description="Disordered" evidence="2">
    <location>
        <begin position="222"/>
        <end position="322"/>
    </location>
</feature>
<dbReference type="RefSeq" id="XP_022079117.1">
    <property type="nucleotide sequence ID" value="XM_022223425.1"/>
</dbReference>
<keyword evidence="3" id="KW-1185">Reference proteome</keyword>
<dbReference type="RefSeq" id="XP_022079116.1">
    <property type="nucleotide sequence ID" value="XM_022223424.1"/>
</dbReference>
<gene>
    <name evidence="4 5" type="primary">LOC110973027</name>
</gene>
<dbReference type="OrthoDB" id="2157345at2759"/>
<protein>
    <submittedName>
        <fullName evidence="4 5">Uncharacterized protein LOC110973027 isoform X1</fullName>
    </submittedName>
</protein>
<proteinExistence type="predicted"/>
<evidence type="ECO:0000313" key="4">
    <source>
        <dbReference type="RefSeq" id="XP_022079116.1"/>
    </source>
</evidence>
<accession>A0A8B7XFT6</accession>
<feature type="compositionally biased region" description="Acidic residues" evidence="2">
    <location>
        <begin position="253"/>
        <end position="271"/>
    </location>
</feature>
<feature type="region of interest" description="Disordered" evidence="2">
    <location>
        <begin position="470"/>
        <end position="499"/>
    </location>
</feature>
<dbReference type="OMA" id="FEGRWSH"/>
<feature type="coiled-coil region" evidence="1">
    <location>
        <begin position="143"/>
        <end position="182"/>
    </location>
</feature>
<feature type="region of interest" description="Disordered" evidence="2">
    <location>
        <begin position="1"/>
        <end position="49"/>
    </location>
</feature>
<sequence length="914" mass="101922">MGDSPRAGSFRNNGSDGSGSGKKVTTLDPLGEEDGGSDSESEDEFAAAKAAAQAETNKFEMLCDGVLNSIALVQAALAEFLNLKDELLLHALPPSLMARLTMIAGRLFRSTTDLYTPTSELVRLVRVYSGSWEEKSLALKKLHADYESKHKQLNIAIRRLQLADAQAKRIEHEKRIMNWEKLFAKLTSSRGHGRRWRFLIDNFKQKARLGMEHLHAYIDELDREEDSDNEDEEDGKKDDSISHTSGNEFDISSSDELEFTEEDSEDEEEDASTARATAQTGHTQQDIDSDMVTPASKKVKFRRRSKQGLSGEEGEKGTKQEIVPPATIVEPQTVYIEVPAPKPPSADKVVWTHEPEYDYTLNIRLYKPTGLDHKDLKCSVNFMKKFLRTEVFDDKNGGSGKSPLKSALKPKSMIGSKGSSAASRKDSSANGGDGDKTKAPPDTNFHDVAIPIGDQPIRHDTELKKQGEELGQEAAEKSDAGTATPASSSQSRPVSSAEEPMRIAVHSGILEDMVAMGSVGMEDLHSMEIEIIEEADKLKDLRPSSFPLYPISTSHKDRGSAPVSCGNIPIAFYYTRVHRPFVHDKETESESVTDIVLDLTGVDLRKMKKEDLSINKSYEERCLSALSIVSSVSSEKPEMVPRAEVDILVEQHNQELTLIQDEYEQRLNELARNLEQLQNEQLNSLLNPQKSTDGHRRNMTSPLAGWTTDSRITKSTSAKELRAVKSRGRRPANLPNWGSDLPKDFFERLKLFSEESEIRRRQLIERTKSDMEDRIVKQLAGQYRINLQNESNADASKEVCLPAIFMPTKTGQLYNPRAHSYFHPTGSLGQLRLTQPPSMFQLPPLPNKNRVSVINLFDIRKNFEQRAVGGGGDWSQMSARSSPTHMSQPNTPLPSNMGDTHARYTSETARPLTE</sequence>
<feature type="compositionally biased region" description="Polar residues" evidence="2">
    <location>
        <begin position="242"/>
        <end position="251"/>
    </location>
</feature>
<dbReference type="AlphaFoldDB" id="A0A8B7XFT6"/>
<evidence type="ECO:0000256" key="1">
    <source>
        <dbReference type="SAM" id="Coils"/>
    </source>
</evidence>
<feature type="region of interest" description="Disordered" evidence="2">
    <location>
        <begin position="392"/>
        <end position="457"/>
    </location>
</feature>
<dbReference type="Proteomes" id="UP000694845">
    <property type="component" value="Unplaced"/>
</dbReference>
<evidence type="ECO:0000313" key="3">
    <source>
        <dbReference type="Proteomes" id="UP000694845"/>
    </source>
</evidence>
<feature type="compositionally biased region" description="Polar residues" evidence="2">
    <location>
        <begin position="875"/>
        <end position="908"/>
    </location>
</feature>
<organism evidence="3 4">
    <name type="scientific">Acanthaster planci</name>
    <name type="common">Crown-of-thorns starfish</name>
    <dbReference type="NCBI Taxonomy" id="133434"/>
    <lineage>
        <taxon>Eukaryota</taxon>
        <taxon>Metazoa</taxon>
        <taxon>Echinodermata</taxon>
        <taxon>Eleutherozoa</taxon>
        <taxon>Asterozoa</taxon>
        <taxon>Asteroidea</taxon>
        <taxon>Valvatacea</taxon>
        <taxon>Valvatida</taxon>
        <taxon>Acanthasteridae</taxon>
        <taxon>Acanthaster</taxon>
    </lineage>
</organism>
<feature type="compositionally biased region" description="Acidic residues" evidence="2">
    <location>
        <begin position="30"/>
        <end position="45"/>
    </location>
</feature>
<name>A0A8B7XFT6_ACAPL</name>
<dbReference type="GeneID" id="110973027"/>
<reference evidence="4 5" key="1">
    <citation type="submission" date="2025-04" db="UniProtKB">
        <authorList>
            <consortium name="RefSeq"/>
        </authorList>
    </citation>
    <scope>IDENTIFICATION</scope>
</reference>
<feature type="compositionally biased region" description="Low complexity" evidence="2">
    <location>
        <begin position="487"/>
        <end position="496"/>
    </location>
</feature>
<feature type="region of interest" description="Disordered" evidence="2">
    <location>
        <begin position="686"/>
        <end position="707"/>
    </location>
</feature>
<feature type="compositionally biased region" description="Basic and acidic residues" evidence="2">
    <location>
        <begin position="470"/>
        <end position="479"/>
    </location>
</feature>
<feature type="compositionally biased region" description="Basic and acidic residues" evidence="2">
    <location>
        <begin position="423"/>
        <end position="439"/>
    </location>
</feature>
<evidence type="ECO:0000313" key="5">
    <source>
        <dbReference type="RefSeq" id="XP_022079117.1"/>
    </source>
</evidence>
<feature type="compositionally biased region" description="Basic residues" evidence="2">
    <location>
        <begin position="297"/>
        <end position="306"/>
    </location>
</feature>
<dbReference type="KEGG" id="aplc:110973027"/>
<keyword evidence="1" id="KW-0175">Coiled coil</keyword>